<keyword evidence="3" id="KW-0813">Transport</keyword>
<comment type="subcellular location">
    <subcellularLocation>
        <location evidence="1">Cell membrane</location>
        <topology evidence="1">Multi-pass membrane protein</topology>
    </subcellularLocation>
</comment>
<evidence type="ECO:0000256" key="9">
    <source>
        <dbReference type="ARBA" id="ARBA00023065"/>
    </source>
</evidence>
<comment type="caution">
    <text evidence="12">The sequence shown here is derived from an EMBL/GenBank/DDBJ whole genome shotgun (WGS) entry which is preliminary data.</text>
</comment>
<dbReference type="Gene3D" id="1.20.58.340">
    <property type="entry name" value="Magnesium transport protein CorA, transmembrane region"/>
    <property type="match status" value="2"/>
</dbReference>
<evidence type="ECO:0000256" key="4">
    <source>
        <dbReference type="ARBA" id="ARBA00022475"/>
    </source>
</evidence>
<dbReference type="eggNOG" id="COG0598">
    <property type="taxonomic scope" value="Bacteria"/>
</dbReference>
<dbReference type="GO" id="GO:0015087">
    <property type="term" value="F:cobalt ion transmembrane transporter activity"/>
    <property type="evidence" value="ECO:0007669"/>
    <property type="project" value="TreeGrafter"/>
</dbReference>
<keyword evidence="13" id="KW-1185">Reference proteome</keyword>
<dbReference type="Pfam" id="PF01544">
    <property type="entry name" value="CorA"/>
    <property type="match status" value="1"/>
</dbReference>
<evidence type="ECO:0000256" key="6">
    <source>
        <dbReference type="ARBA" id="ARBA00022692"/>
    </source>
</evidence>
<keyword evidence="4" id="KW-1003">Cell membrane</keyword>
<evidence type="ECO:0000256" key="11">
    <source>
        <dbReference type="SAM" id="Phobius"/>
    </source>
</evidence>
<dbReference type="InterPro" id="IPR002523">
    <property type="entry name" value="MgTranspt_CorA/ZnTranspt_ZntB"/>
</dbReference>
<evidence type="ECO:0000313" key="12">
    <source>
        <dbReference type="EMBL" id="ETX30765.1"/>
    </source>
</evidence>
<accession>X7FD73</accession>
<dbReference type="AlphaFoldDB" id="X7FD73"/>
<name>X7FD73_9RHOB</name>
<dbReference type="OrthoDB" id="9803484at2"/>
<comment type="similarity">
    <text evidence="2">Belongs to the CorA metal ion transporter (MIT) (TC 1.A.35) family.</text>
</comment>
<dbReference type="Proteomes" id="UP000023430">
    <property type="component" value="Unassembled WGS sequence"/>
</dbReference>
<keyword evidence="9" id="KW-0406">Ion transport</keyword>
<keyword evidence="5" id="KW-0997">Cell inner membrane</keyword>
<evidence type="ECO:0000256" key="5">
    <source>
        <dbReference type="ARBA" id="ARBA00022519"/>
    </source>
</evidence>
<dbReference type="GO" id="GO:0005886">
    <property type="term" value="C:plasma membrane"/>
    <property type="evidence" value="ECO:0007669"/>
    <property type="project" value="UniProtKB-SubCell"/>
</dbReference>
<dbReference type="STRING" id="1449351.RISW2_08135"/>
<dbReference type="SUPFAM" id="SSF143865">
    <property type="entry name" value="CorA soluble domain-like"/>
    <property type="match status" value="1"/>
</dbReference>
<evidence type="ECO:0000256" key="1">
    <source>
        <dbReference type="ARBA" id="ARBA00004651"/>
    </source>
</evidence>
<evidence type="ECO:0000313" key="13">
    <source>
        <dbReference type="Proteomes" id="UP000023430"/>
    </source>
</evidence>
<dbReference type="InterPro" id="IPR045863">
    <property type="entry name" value="CorA_TM1_TM2"/>
</dbReference>
<protein>
    <submittedName>
        <fullName evidence="12">Magnesium transporter</fullName>
    </submittedName>
</protein>
<dbReference type="GO" id="GO:0000287">
    <property type="term" value="F:magnesium ion binding"/>
    <property type="evidence" value="ECO:0007669"/>
    <property type="project" value="TreeGrafter"/>
</dbReference>
<organism evidence="12 13">
    <name type="scientific">Roseivivax isoporae LMG 25204</name>
    <dbReference type="NCBI Taxonomy" id="1449351"/>
    <lineage>
        <taxon>Bacteria</taxon>
        <taxon>Pseudomonadati</taxon>
        <taxon>Pseudomonadota</taxon>
        <taxon>Alphaproteobacteria</taxon>
        <taxon>Rhodobacterales</taxon>
        <taxon>Roseobacteraceae</taxon>
        <taxon>Roseivivax</taxon>
    </lineage>
</organism>
<feature type="transmembrane region" description="Helical" evidence="11">
    <location>
        <begin position="290"/>
        <end position="310"/>
    </location>
</feature>
<evidence type="ECO:0000256" key="8">
    <source>
        <dbReference type="ARBA" id="ARBA00022989"/>
    </source>
</evidence>
<evidence type="ECO:0000256" key="10">
    <source>
        <dbReference type="ARBA" id="ARBA00023136"/>
    </source>
</evidence>
<gene>
    <name evidence="12" type="ORF">RISW2_08135</name>
</gene>
<proteinExistence type="inferred from homology"/>
<dbReference type="RefSeq" id="WP_043765849.1">
    <property type="nucleotide sequence ID" value="NZ_JAME01000002.1"/>
</dbReference>
<dbReference type="PANTHER" id="PTHR46494">
    <property type="entry name" value="CORA FAMILY METAL ION TRANSPORTER (EUROFUNG)"/>
    <property type="match status" value="1"/>
</dbReference>
<dbReference type="GO" id="GO:0050897">
    <property type="term" value="F:cobalt ion binding"/>
    <property type="evidence" value="ECO:0007669"/>
    <property type="project" value="TreeGrafter"/>
</dbReference>
<keyword evidence="10 11" id="KW-0472">Membrane</keyword>
<dbReference type="PATRIC" id="fig|1449351.3.peg.429"/>
<dbReference type="Gene3D" id="3.30.460.20">
    <property type="entry name" value="CorA soluble domain-like"/>
    <property type="match status" value="1"/>
</dbReference>
<evidence type="ECO:0000256" key="3">
    <source>
        <dbReference type="ARBA" id="ARBA00022448"/>
    </source>
</evidence>
<dbReference type="EMBL" id="JAME01000002">
    <property type="protein sequence ID" value="ETX30765.1"/>
    <property type="molecule type" value="Genomic_DNA"/>
</dbReference>
<dbReference type="SUPFAM" id="SSF144083">
    <property type="entry name" value="Magnesium transport protein CorA, transmembrane region"/>
    <property type="match status" value="1"/>
</dbReference>
<keyword evidence="8 11" id="KW-1133">Transmembrane helix</keyword>
<feature type="transmembrane region" description="Helical" evidence="11">
    <location>
        <begin position="257"/>
        <end position="278"/>
    </location>
</feature>
<keyword evidence="7" id="KW-0862">Zinc</keyword>
<dbReference type="GO" id="GO:0015095">
    <property type="term" value="F:magnesium ion transmembrane transporter activity"/>
    <property type="evidence" value="ECO:0007669"/>
    <property type="project" value="TreeGrafter"/>
</dbReference>
<sequence>MIPIFAYDIAPDGTARETGPDAPLPDEGYRWIHCDFTHEGTREWLFAALPERTAEILSQPETRPRALSHAGGLIVLLRGLNLDPAADDPEDMVGLRTWVEPRRVVTVRRRPVQAARDIEAQVREGAPPRSPQLLLVALATNFMGRIEDRGVAMEDRLDALEDLLFADDRHPDRKLLPEMRTAAIRLHRFLGPQASALHALTAPGLPVIDDEAREDLSEIADRAQRAVEEITAVRDRLAALSDHVDLRHGMRLSKNSYVLSVVAAIFLPMSFLTGLFGVNVAGMPGTSTSVAFGLLTLASLALGIVVWLVLRGFRLL</sequence>
<dbReference type="InterPro" id="IPR045861">
    <property type="entry name" value="CorA_cytoplasmic_dom"/>
</dbReference>
<evidence type="ECO:0000256" key="7">
    <source>
        <dbReference type="ARBA" id="ARBA00022833"/>
    </source>
</evidence>
<reference evidence="12 13" key="1">
    <citation type="submission" date="2014-01" db="EMBL/GenBank/DDBJ databases">
        <title>Roseivivax isoporae LMG 25204 Genome Sequencing.</title>
        <authorList>
            <person name="Lai Q."/>
            <person name="Li G."/>
            <person name="Shao Z."/>
        </authorList>
    </citation>
    <scope>NUCLEOTIDE SEQUENCE [LARGE SCALE GENOMIC DNA]</scope>
    <source>
        <strain evidence="12 13">LMG 25204</strain>
    </source>
</reference>
<dbReference type="PANTHER" id="PTHR46494:SF3">
    <property type="entry name" value="ZINC TRANSPORT PROTEIN ZNTB"/>
    <property type="match status" value="1"/>
</dbReference>
<keyword evidence="6 11" id="KW-0812">Transmembrane</keyword>
<evidence type="ECO:0000256" key="2">
    <source>
        <dbReference type="ARBA" id="ARBA00009765"/>
    </source>
</evidence>